<dbReference type="PANTHER" id="PTHR34861:SF10">
    <property type="entry name" value="CYCLASE"/>
    <property type="match status" value="1"/>
</dbReference>
<sequence>MDSQFPSYDALPPVPEMPQGCAWAVFNQGDKKDVYGCLNKITPEVIVQAASEVKNGVSISLNWPMGAVKRPALFRKGLVHKVTSFLDTPMDVHGFDDEVEFNTQSSSQWDSLCHFHHQGQRCGYNGVRPSADDLVQNFGDEDTEQRFPTINHWHARGCLVTRGVLIDYKAYAERHKIEYSPFESQVITVADIEAIAQEQRVTFRQGDVIIIRTGFTAALEGATDEEQQEMLGTQRSVGVAQSPETVEWFWNKHFAAVAADNAGFEAVPPLVDGQNKGTPQDMLLHQTFLGLFGLPIGELWDLEALSKYCASHKRHTFLLTSSPLNDHRSDCVYEPQRRRRAADNISAAALEGLRQRLSRIEAVQRQSQPQPQPQPLPQRPQLQPRQPSAPASEPSNNNQPSPISDNQAPPQVVAIKTPSGSSNDSHSWEQICTELTRVDSPPPLLVPQSLGESVDLFKIPGRGIAHPESEATANSSIGDHDYVAPIFSEESSYEYHGPGSFLSFCSKSGIEWVSQKTGVPDFDQLATRLMADVCRWFRSQSRACPLREPEPDEATAWLYTQAYFDDTGDVVLGVVSRPWFQDRLRLHFNNSTGPGTMDDPAWYALRNTIYAYGARQLLAKQSKPQAFSDAMELGNRYFQNALSVHSDLLFLDTTRVAVQALAVMTHYTEGVSWPSLHYMLCSSAMRLAETKGLHRQPPLSANLNDTELYSRSCTWWGIYCYDRYSAIRLGRPLGTDDDSITVQLPRNLSPENSAQHETMLWGIRTAQLSSAIMRRLNKFDHRKPSIEEIASTMSELEQSLADLRASFPSYVSPGDSSPYTNVPAGINISGVLFLVFSYHISVIQVHSILVYPWNIAKLGLNAAEQTQLQTHIAESSQKCVESARLILQQLGGVTITPSTPKWLAFFFPLTALINVFIHVLQNPQAASVESDVVLMRLAAGHFSYLEYTIPELSFPLTRDLANLAQVAVRRSREKCLAPIDIVPAPDLSGVLTSMGQTTQFEDELFPTGSNIWTENWSTFLTWTDL</sequence>
<comment type="similarity">
    <text evidence="1">Belongs to the Cyclase 1 superfamily.</text>
</comment>
<evidence type="ECO:0000256" key="3">
    <source>
        <dbReference type="SAM" id="MobiDB-lite"/>
    </source>
</evidence>
<dbReference type="GO" id="GO:0004061">
    <property type="term" value="F:arylformamidase activity"/>
    <property type="evidence" value="ECO:0007669"/>
    <property type="project" value="InterPro"/>
</dbReference>
<name>A0A428T2V8_9HYPO</name>
<evidence type="ECO:0000313" key="6">
    <source>
        <dbReference type="Proteomes" id="UP000287144"/>
    </source>
</evidence>
<dbReference type="STRING" id="1325735.A0A428T2V8"/>
<dbReference type="GO" id="GO:0006351">
    <property type="term" value="P:DNA-templated transcription"/>
    <property type="evidence" value="ECO:0007669"/>
    <property type="project" value="InterPro"/>
</dbReference>
<evidence type="ECO:0000256" key="1">
    <source>
        <dbReference type="ARBA" id="ARBA00007865"/>
    </source>
</evidence>
<dbReference type="InterPro" id="IPR007219">
    <property type="entry name" value="XnlR_reg_dom"/>
</dbReference>
<proteinExistence type="inferred from homology"/>
<comment type="caution">
    <text evidence="5">The sequence shown here is derived from an EMBL/GenBank/DDBJ whole genome shotgun (WGS) entry which is preliminary data.</text>
</comment>
<dbReference type="Pfam" id="PF04082">
    <property type="entry name" value="Fungal_trans"/>
    <property type="match status" value="1"/>
</dbReference>
<accession>A0A428T2V8</accession>
<dbReference type="Pfam" id="PF04199">
    <property type="entry name" value="Cyclase"/>
    <property type="match status" value="1"/>
</dbReference>
<organism evidence="5 6">
    <name type="scientific">Fusarium oligoseptatum</name>
    <dbReference type="NCBI Taxonomy" id="2604345"/>
    <lineage>
        <taxon>Eukaryota</taxon>
        <taxon>Fungi</taxon>
        <taxon>Dikarya</taxon>
        <taxon>Ascomycota</taxon>
        <taxon>Pezizomycotina</taxon>
        <taxon>Sordariomycetes</taxon>
        <taxon>Hypocreomycetidae</taxon>
        <taxon>Hypocreales</taxon>
        <taxon>Nectriaceae</taxon>
        <taxon>Fusarium</taxon>
        <taxon>Fusarium solani species complex</taxon>
    </lineage>
</organism>
<evidence type="ECO:0000256" key="2">
    <source>
        <dbReference type="ARBA" id="ARBA00023242"/>
    </source>
</evidence>
<gene>
    <name evidence="5" type="ORF">CEP52_011487</name>
</gene>
<dbReference type="Proteomes" id="UP000287144">
    <property type="component" value="Unassembled WGS sequence"/>
</dbReference>
<dbReference type="PANTHER" id="PTHR34861">
    <property type="match status" value="1"/>
</dbReference>
<dbReference type="InterPro" id="IPR007325">
    <property type="entry name" value="KFase/CYL"/>
</dbReference>
<evidence type="ECO:0000313" key="5">
    <source>
        <dbReference type="EMBL" id="RSL96395.1"/>
    </source>
</evidence>
<feature type="compositionally biased region" description="Low complexity" evidence="3">
    <location>
        <begin position="379"/>
        <end position="392"/>
    </location>
</feature>
<dbReference type="CDD" id="cd12148">
    <property type="entry name" value="fungal_TF_MHR"/>
    <property type="match status" value="1"/>
</dbReference>
<reference evidence="5 6" key="1">
    <citation type="submission" date="2017-06" db="EMBL/GenBank/DDBJ databases">
        <title>Comparative genomic analysis of Ambrosia Fusariam Clade fungi.</title>
        <authorList>
            <person name="Stajich J.E."/>
            <person name="Carrillo J."/>
            <person name="Kijimoto T."/>
            <person name="Eskalen A."/>
            <person name="O'Donnell K."/>
            <person name="Kasson M."/>
        </authorList>
    </citation>
    <scope>NUCLEOTIDE SEQUENCE [LARGE SCALE GENOMIC DNA]</scope>
    <source>
        <strain evidence="5 6">NRRL62579</strain>
    </source>
</reference>
<dbReference type="AlphaFoldDB" id="A0A428T2V8"/>
<dbReference type="InterPro" id="IPR037175">
    <property type="entry name" value="KFase_sf"/>
</dbReference>
<feature type="compositionally biased region" description="Polar residues" evidence="3">
    <location>
        <begin position="393"/>
        <end position="409"/>
    </location>
</feature>
<keyword evidence="2" id="KW-0539">Nucleus</keyword>
<dbReference type="GO" id="GO:0003677">
    <property type="term" value="F:DNA binding"/>
    <property type="evidence" value="ECO:0007669"/>
    <property type="project" value="InterPro"/>
</dbReference>
<dbReference type="EMBL" id="NKCK01000139">
    <property type="protein sequence ID" value="RSL96395.1"/>
    <property type="molecule type" value="Genomic_DNA"/>
</dbReference>
<dbReference type="GO" id="GO:0019441">
    <property type="term" value="P:L-tryptophan catabolic process to kynurenine"/>
    <property type="evidence" value="ECO:0007669"/>
    <property type="project" value="InterPro"/>
</dbReference>
<evidence type="ECO:0000259" key="4">
    <source>
        <dbReference type="SMART" id="SM00906"/>
    </source>
</evidence>
<dbReference type="SMART" id="SM00906">
    <property type="entry name" value="Fungal_trans"/>
    <property type="match status" value="1"/>
</dbReference>
<feature type="domain" description="Xylanolytic transcriptional activator regulatory" evidence="4">
    <location>
        <begin position="677"/>
        <end position="751"/>
    </location>
</feature>
<keyword evidence="6" id="KW-1185">Reference proteome</keyword>
<dbReference type="Gene3D" id="3.50.30.50">
    <property type="entry name" value="Putative cyclase"/>
    <property type="match status" value="1"/>
</dbReference>
<dbReference type="SUPFAM" id="SSF102198">
    <property type="entry name" value="Putative cyclase"/>
    <property type="match status" value="1"/>
</dbReference>
<dbReference type="GO" id="GO:0008270">
    <property type="term" value="F:zinc ion binding"/>
    <property type="evidence" value="ECO:0007669"/>
    <property type="project" value="InterPro"/>
</dbReference>
<protein>
    <recommendedName>
        <fullName evidence="4">Xylanolytic transcriptional activator regulatory domain-containing protein</fullName>
    </recommendedName>
</protein>
<feature type="region of interest" description="Disordered" evidence="3">
    <location>
        <begin position="362"/>
        <end position="427"/>
    </location>
</feature>
<feature type="compositionally biased region" description="Polar residues" evidence="3">
    <location>
        <begin position="418"/>
        <end position="427"/>
    </location>
</feature>